<protein>
    <submittedName>
        <fullName evidence="7">Cobalt/nickel transport system permease protein</fullName>
    </submittedName>
</protein>
<comment type="subcellular location">
    <subcellularLocation>
        <location evidence="1">Cell membrane</location>
        <topology evidence="1">Multi-pass membrane protein</topology>
    </subcellularLocation>
</comment>
<dbReference type="AlphaFoldDB" id="A0A1M6D3H9"/>
<dbReference type="PANTHER" id="PTHR43723">
    <property type="entry name" value="COBALT TRANSPORT PROTEIN CBIQ"/>
    <property type="match status" value="1"/>
</dbReference>
<feature type="transmembrane region" description="Helical" evidence="6">
    <location>
        <begin position="92"/>
        <end position="111"/>
    </location>
</feature>
<dbReference type="InterPro" id="IPR012809">
    <property type="entry name" value="ECF_CbiQ"/>
</dbReference>
<dbReference type="NCBIfam" id="TIGR02454">
    <property type="entry name" value="ECF_T_CbiQ"/>
    <property type="match status" value="1"/>
</dbReference>
<dbReference type="RefSeq" id="WP_073025125.1">
    <property type="nucleotide sequence ID" value="NZ_FQZS01000006.1"/>
</dbReference>
<evidence type="ECO:0000256" key="2">
    <source>
        <dbReference type="ARBA" id="ARBA00022475"/>
    </source>
</evidence>
<organism evidence="7 8">
    <name type="scientific">Lutispora thermophila DSM 19022</name>
    <dbReference type="NCBI Taxonomy" id="1122184"/>
    <lineage>
        <taxon>Bacteria</taxon>
        <taxon>Bacillati</taxon>
        <taxon>Bacillota</taxon>
        <taxon>Clostridia</taxon>
        <taxon>Lutisporales</taxon>
        <taxon>Lutisporaceae</taxon>
        <taxon>Lutispora</taxon>
    </lineage>
</organism>
<evidence type="ECO:0000313" key="8">
    <source>
        <dbReference type="Proteomes" id="UP000184442"/>
    </source>
</evidence>
<dbReference type="GO" id="GO:0006824">
    <property type="term" value="P:cobalt ion transport"/>
    <property type="evidence" value="ECO:0007669"/>
    <property type="project" value="InterPro"/>
</dbReference>
<evidence type="ECO:0000256" key="3">
    <source>
        <dbReference type="ARBA" id="ARBA00022692"/>
    </source>
</evidence>
<dbReference type="GO" id="GO:0043190">
    <property type="term" value="C:ATP-binding cassette (ABC) transporter complex"/>
    <property type="evidence" value="ECO:0007669"/>
    <property type="project" value="InterPro"/>
</dbReference>
<keyword evidence="8" id="KW-1185">Reference proteome</keyword>
<accession>A0A1M6D3H9</accession>
<dbReference type="EMBL" id="FQZS01000006">
    <property type="protein sequence ID" value="SHI67634.1"/>
    <property type="molecule type" value="Genomic_DNA"/>
</dbReference>
<feature type="transmembrane region" description="Helical" evidence="6">
    <location>
        <begin position="117"/>
        <end position="141"/>
    </location>
</feature>
<proteinExistence type="predicted"/>
<keyword evidence="2" id="KW-1003">Cell membrane</keyword>
<dbReference type="STRING" id="1122184.SAMN02745176_00989"/>
<feature type="transmembrane region" description="Helical" evidence="6">
    <location>
        <begin position="22"/>
        <end position="50"/>
    </location>
</feature>
<keyword evidence="3 6" id="KW-0812">Transmembrane</keyword>
<dbReference type="PANTHER" id="PTHR43723:SF1">
    <property type="entry name" value="COBALT TRANSPORT PROTEIN CBIQ"/>
    <property type="match status" value="1"/>
</dbReference>
<dbReference type="Pfam" id="PF02361">
    <property type="entry name" value="CbiQ"/>
    <property type="match status" value="1"/>
</dbReference>
<dbReference type="InterPro" id="IPR003339">
    <property type="entry name" value="ABC/ECF_trnsptr_transmembrane"/>
</dbReference>
<evidence type="ECO:0000313" key="7">
    <source>
        <dbReference type="EMBL" id="SHI67634.1"/>
    </source>
</evidence>
<dbReference type="OrthoDB" id="9815246at2"/>
<dbReference type="Proteomes" id="UP000184442">
    <property type="component" value="Unassembled WGS sequence"/>
</dbReference>
<keyword evidence="5 6" id="KW-0472">Membrane</keyword>
<gene>
    <name evidence="7" type="ORF">SAMN02745176_00989</name>
</gene>
<dbReference type="CDD" id="cd16914">
    <property type="entry name" value="EcfT"/>
    <property type="match status" value="1"/>
</dbReference>
<feature type="transmembrane region" description="Helical" evidence="6">
    <location>
        <begin position="235"/>
        <end position="255"/>
    </location>
</feature>
<reference evidence="7 8" key="1">
    <citation type="submission" date="2016-11" db="EMBL/GenBank/DDBJ databases">
        <authorList>
            <person name="Jaros S."/>
            <person name="Januszkiewicz K."/>
            <person name="Wedrychowicz H."/>
        </authorList>
    </citation>
    <scope>NUCLEOTIDE SEQUENCE [LARGE SCALE GENOMIC DNA]</scope>
    <source>
        <strain evidence="7 8">DSM 19022</strain>
    </source>
</reference>
<evidence type="ECO:0000256" key="6">
    <source>
        <dbReference type="SAM" id="Phobius"/>
    </source>
</evidence>
<evidence type="ECO:0000256" key="5">
    <source>
        <dbReference type="ARBA" id="ARBA00023136"/>
    </source>
</evidence>
<sequence length="263" mass="29646">MISIDKYAYNSRLRRRDPMQKLVFAMMTLSVCIWAEKIIISIAVIFIMGGMTVLKGGTPFPFFLRLLLVPMIFLLVGVFTIAVNICENQEMLLWAIPFAGKWIGFSDASLVKSLKLFLRALGAVSCLYFLSLNTPMVDLLAAFRRLGMPKVFVELMELVYRFIFSLMETADTIYNAQNCRLGYSSLCSSYRSLAIMASMLFIKSYKQSKALYTALEARGYEGEINVLEEAYESHWGWYIMAVAVNALLVLFVIALKSITGGLS</sequence>
<evidence type="ECO:0000256" key="1">
    <source>
        <dbReference type="ARBA" id="ARBA00004651"/>
    </source>
</evidence>
<evidence type="ECO:0000256" key="4">
    <source>
        <dbReference type="ARBA" id="ARBA00022989"/>
    </source>
</evidence>
<keyword evidence="4 6" id="KW-1133">Transmembrane helix</keyword>
<dbReference type="InterPro" id="IPR052770">
    <property type="entry name" value="Cobalt_transport_CbiQ"/>
</dbReference>
<feature type="transmembrane region" description="Helical" evidence="6">
    <location>
        <begin position="62"/>
        <end position="85"/>
    </location>
</feature>
<name>A0A1M6D3H9_9FIRM</name>